<evidence type="ECO:0000313" key="2">
    <source>
        <dbReference type="EMBL" id="CCK84616.1"/>
    </source>
</evidence>
<feature type="transmembrane region" description="Helical" evidence="1">
    <location>
        <begin position="72"/>
        <end position="92"/>
    </location>
</feature>
<dbReference type="Proteomes" id="UP000009325">
    <property type="component" value="Unassembled WGS sequence"/>
</dbReference>
<comment type="caution">
    <text evidence="2">The sequence shown here is derived from an EMBL/GenBank/DDBJ whole genome shotgun (WGS) entry which is preliminary data.</text>
</comment>
<dbReference type="OrthoDB" id="2328595at2"/>
<dbReference type="EMBL" id="CALZ01000160">
    <property type="protein sequence ID" value="CCK84616.1"/>
    <property type="molecule type" value="Genomic_DNA"/>
</dbReference>
<dbReference type="RefSeq" id="WP_009558718.1">
    <property type="nucleotide sequence ID" value="NZ_CALZ01000160.1"/>
</dbReference>
<evidence type="ECO:0008006" key="4">
    <source>
        <dbReference type="Google" id="ProtNLM"/>
    </source>
</evidence>
<protein>
    <recommendedName>
        <fullName evidence="4">Membrane protein 6-pyruvoyl-tetrahydropterin synthase-related domain-containing protein</fullName>
    </recommendedName>
</protein>
<accession>K0NVG5</accession>
<feature type="transmembrane region" description="Helical" evidence="1">
    <location>
        <begin position="555"/>
        <end position="577"/>
    </location>
</feature>
<keyword evidence="1" id="KW-0472">Membrane</keyword>
<feature type="transmembrane region" description="Helical" evidence="1">
    <location>
        <begin position="284"/>
        <end position="303"/>
    </location>
</feature>
<keyword evidence="1" id="KW-0812">Transmembrane</keyword>
<feature type="transmembrane region" description="Helical" evidence="1">
    <location>
        <begin position="176"/>
        <end position="205"/>
    </location>
</feature>
<name>K0NVG5_9LACO</name>
<sequence>MNYQKLAKWLPYLFLTMMAMEFVFIQMRTGRLTIGSDSIFHFNQIYEAEQQIKNRNFSYFMSIYAFHQSGRVINAVYGPILTYLLGALLLVVKSWYRLQVITSFLVYLVAGCGMYWALKKAKVRSWIGALIATIYMTMGWVPRWQMGSNYSAITGMLAPYMLLVIIKILEEKKLPWIGLAALMTISVESHLLTALLLSLLFLPFWLYALRKSEDQKRFILDTAKAVAVTIILSLQVLLPLLLISKTNLLHMPQRMSLIANALHLAQPSRSIKTGLLIDSNTRDILSRWVLLFFLLQAAAAVILRKKQKFNLAITAYGLLLLFISSKLFPWQLFQTSFLSKDLQFPSRLVSIAYPLLLLGAGISAEYLIAWAKQHDEAMLQLLLVASLIFFTGSRVKMVNNQIYSNSGWGYMPGVKKSHTTFLGEDNDPADFEIVQNTSHTDNPGYFIFEAQKIVPDYLAVKKKATTKKVNYSFFNSVVLKNQGVNKTVISGGRIKLTWTKRQAGKQQLPVVTYAQSSLTVNGKKVTNYKKSLVACPTVLSKQGKNTAILSFNDPCWVKAGIALSLLLNILAAIWLIFGKRLASKVEFR</sequence>
<feature type="transmembrane region" description="Helical" evidence="1">
    <location>
        <begin position="309"/>
        <end position="328"/>
    </location>
</feature>
<gene>
    <name evidence="2" type="ORF">BN146_10455</name>
</gene>
<evidence type="ECO:0000256" key="1">
    <source>
        <dbReference type="SAM" id="Phobius"/>
    </source>
</evidence>
<feature type="transmembrane region" description="Helical" evidence="1">
    <location>
        <begin position="98"/>
        <end position="118"/>
    </location>
</feature>
<feature type="transmembrane region" description="Helical" evidence="1">
    <location>
        <begin position="225"/>
        <end position="244"/>
    </location>
</feature>
<reference evidence="2 3" key="1">
    <citation type="submission" date="2012-08" db="EMBL/GenBank/DDBJ databases">
        <title>Draft Genome Sequences of Lactobacillus equicursoris CIP 110162T, isolated from thoroughbred racehorse feces and Lactobacillus sp. CRBIP 24.137 isolated from urine of human.</title>
        <authorList>
            <person name="Cousin S."/>
            <person name="Loux V."/>
            <person name="Ma L."/>
            <person name="Creno S."/>
            <person name="Clermont D."/>
            <person name="Bizet C."/>
            <person name="Bouchier C."/>
        </authorList>
    </citation>
    <scope>NUCLEOTIDE SEQUENCE [LARGE SCALE GENOMIC DNA]</scope>
    <source>
        <strain evidence="2 3">66c</strain>
    </source>
</reference>
<organism evidence="2 3">
    <name type="scientific">Lactobacillus equicursoris 66c</name>
    <dbReference type="NCBI Taxonomy" id="872326"/>
    <lineage>
        <taxon>Bacteria</taxon>
        <taxon>Bacillati</taxon>
        <taxon>Bacillota</taxon>
        <taxon>Bacilli</taxon>
        <taxon>Lactobacillales</taxon>
        <taxon>Lactobacillaceae</taxon>
        <taxon>Lactobacillus</taxon>
    </lineage>
</organism>
<feature type="transmembrane region" description="Helical" evidence="1">
    <location>
        <begin position="348"/>
        <end position="371"/>
    </location>
</feature>
<feature type="transmembrane region" description="Helical" evidence="1">
    <location>
        <begin position="125"/>
        <end position="144"/>
    </location>
</feature>
<evidence type="ECO:0000313" key="3">
    <source>
        <dbReference type="Proteomes" id="UP000009325"/>
    </source>
</evidence>
<dbReference type="AlphaFoldDB" id="K0NVG5"/>
<proteinExistence type="predicted"/>
<keyword evidence="1" id="KW-1133">Transmembrane helix</keyword>